<organism evidence="2 3">
    <name type="scientific">Streptomyces coryli</name>
    <dbReference type="NCBI Taxonomy" id="1128680"/>
    <lineage>
        <taxon>Bacteria</taxon>
        <taxon>Bacillati</taxon>
        <taxon>Actinomycetota</taxon>
        <taxon>Actinomycetes</taxon>
        <taxon>Kitasatosporales</taxon>
        <taxon>Streptomycetaceae</taxon>
        <taxon>Streptomyces</taxon>
    </lineage>
</organism>
<reference evidence="2 3" key="1">
    <citation type="submission" date="2020-02" db="EMBL/GenBank/DDBJ databases">
        <title>Whole-genome analyses of novel actinobacteria.</title>
        <authorList>
            <person name="Sahin N."/>
        </authorList>
    </citation>
    <scope>NUCLEOTIDE SEQUENCE [LARGE SCALE GENOMIC DNA]</scope>
    <source>
        <strain evidence="2 3">A7024</strain>
    </source>
</reference>
<dbReference type="Gene3D" id="3.40.630.30">
    <property type="match status" value="1"/>
</dbReference>
<accession>A0A6G4U0K9</accession>
<protein>
    <submittedName>
        <fullName evidence="2">GNAT family N-acetyltransferase</fullName>
    </submittedName>
</protein>
<proteinExistence type="predicted"/>
<feature type="domain" description="N-acetyltransferase" evidence="1">
    <location>
        <begin position="214"/>
        <end position="347"/>
    </location>
</feature>
<dbReference type="InterPro" id="IPR000182">
    <property type="entry name" value="GNAT_dom"/>
</dbReference>
<dbReference type="Pfam" id="PF24553">
    <property type="entry name" value="Rv0428c_C"/>
    <property type="match status" value="1"/>
</dbReference>
<comment type="caution">
    <text evidence="2">The sequence shown here is derived from an EMBL/GenBank/DDBJ whole genome shotgun (WGS) entry which is preliminary data.</text>
</comment>
<dbReference type="AlphaFoldDB" id="A0A6G4U0K9"/>
<dbReference type="InterPro" id="IPR056935">
    <property type="entry name" value="Rv0428c-like_C"/>
</dbReference>
<dbReference type="InterPro" id="IPR056934">
    <property type="entry name" value="SH3_Rv0428c"/>
</dbReference>
<dbReference type="Pfam" id="PF24551">
    <property type="entry name" value="SH3_Rv0428c"/>
    <property type="match status" value="1"/>
</dbReference>
<dbReference type="PANTHER" id="PTHR43072:SF60">
    <property type="entry name" value="L-2,4-DIAMINOBUTYRIC ACID ACETYLTRANSFERASE"/>
    <property type="match status" value="1"/>
</dbReference>
<dbReference type="InterPro" id="IPR016181">
    <property type="entry name" value="Acyl_CoA_acyltransferase"/>
</dbReference>
<evidence type="ECO:0000313" key="2">
    <source>
        <dbReference type="EMBL" id="NGN65684.1"/>
    </source>
</evidence>
<keyword evidence="3" id="KW-1185">Reference proteome</keyword>
<name>A0A6G4U0K9_9ACTN</name>
<evidence type="ECO:0000259" key="1">
    <source>
        <dbReference type="PROSITE" id="PS51186"/>
    </source>
</evidence>
<evidence type="ECO:0000313" key="3">
    <source>
        <dbReference type="Proteomes" id="UP000481583"/>
    </source>
</evidence>
<dbReference type="PANTHER" id="PTHR43072">
    <property type="entry name" value="N-ACETYLTRANSFERASE"/>
    <property type="match status" value="1"/>
</dbReference>
<keyword evidence="2" id="KW-0808">Transferase</keyword>
<dbReference type="EMBL" id="JAAKZV010000069">
    <property type="protein sequence ID" value="NGN65684.1"/>
    <property type="molecule type" value="Genomic_DNA"/>
</dbReference>
<dbReference type="RefSeq" id="WP_165238356.1">
    <property type="nucleotide sequence ID" value="NZ_JAAKZV010000069.1"/>
</dbReference>
<dbReference type="GO" id="GO:0016747">
    <property type="term" value="F:acyltransferase activity, transferring groups other than amino-acyl groups"/>
    <property type="evidence" value="ECO:0007669"/>
    <property type="project" value="InterPro"/>
</dbReference>
<dbReference type="Proteomes" id="UP000481583">
    <property type="component" value="Unassembled WGS sequence"/>
</dbReference>
<dbReference type="SUPFAM" id="SSF55729">
    <property type="entry name" value="Acyl-CoA N-acyltransferases (Nat)"/>
    <property type="match status" value="1"/>
</dbReference>
<dbReference type="PROSITE" id="PS51186">
    <property type="entry name" value="GNAT"/>
    <property type="match status" value="1"/>
</dbReference>
<sequence>MEFTTRGLLEVRITPADVGKRVSVRLLTGSPEPAARFTDVIGVLTSWDAGILRLTRRDGEIVRIAEDTLVAGKVVPAAPARRRGPAASAEELTRVAARGWPGVETERLGGWELRASGGFTSRANSVLALGDPGLPLDDALARVHAWYAERGLPALVQVSTGAADTEDRLAAELDERGWGMRRQALLQVGALARVADEAAGPGAAAGPGETVGSGEAVQLSRTTDGSWLSLYNRAAAMPPEAEAVLHGGPSVWFATVPGDEEGAPAAIGRCVVDGRWAGFAAVEVAPAYRRRGLATAVMAALAARALDEGASAAYLQVEPDNEAALALYDRLGFSTHHAYHYRIRPGD</sequence>
<gene>
    <name evidence="2" type="ORF">G5C51_17475</name>
</gene>